<reference evidence="1" key="1">
    <citation type="journal article" date="2020" name="Stud. Mycol.">
        <title>101 Dothideomycetes genomes: a test case for predicting lifestyles and emergence of pathogens.</title>
        <authorList>
            <person name="Haridas S."/>
            <person name="Albert R."/>
            <person name="Binder M."/>
            <person name="Bloem J."/>
            <person name="Labutti K."/>
            <person name="Salamov A."/>
            <person name="Andreopoulos B."/>
            <person name="Baker S."/>
            <person name="Barry K."/>
            <person name="Bills G."/>
            <person name="Bluhm B."/>
            <person name="Cannon C."/>
            <person name="Castanera R."/>
            <person name="Culley D."/>
            <person name="Daum C."/>
            <person name="Ezra D."/>
            <person name="Gonzalez J."/>
            <person name="Henrissat B."/>
            <person name="Kuo A."/>
            <person name="Liang C."/>
            <person name="Lipzen A."/>
            <person name="Lutzoni F."/>
            <person name="Magnuson J."/>
            <person name="Mondo S."/>
            <person name="Nolan M."/>
            <person name="Ohm R."/>
            <person name="Pangilinan J."/>
            <person name="Park H.-J."/>
            <person name="Ramirez L."/>
            <person name="Alfaro M."/>
            <person name="Sun H."/>
            <person name="Tritt A."/>
            <person name="Yoshinaga Y."/>
            <person name="Zwiers L.-H."/>
            <person name="Turgeon B."/>
            <person name="Goodwin S."/>
            <person name="Spatafora J."/>
            <person name="Crous P."/>
            <person name="Grigoriev I."/>
        </authorList>
    </citation>
    <scope>NUCLEOTIDE SEQUENCE</scope>
    <source>
        <strain evidence="1">CBS 525.71</strain>
    </source>
</reference>
<protein>
    <submittedName>
        <fullName evidence="1">Uncharacterized protein</fullName>
    </submittedName>
</protein>
<organism evidence="1 2">
    <name type="scientific">Macroventuria anomochaeta</name>
    <dbReference type="NCBI Taxonomy" id="301207"/>
    <lineage>
        <taxon>Eukaryota</taxon>
        <taxon>Fungi</taxon>
        <taxon>Dikarya</taxon>
        <taxon>Ascomycota</taxon>
        <taxon>Pezizomycotina</taxon>
        <taxon>Dothideomycetes</taxon>
        <taxon>Pleosporomycetidae</taxon>
        <taxon>Pleosporales</taxon>
        <taxon>Pleosporineae</taxon>
        <taxon>Didymellaceae</taxon>
        <taxon>Macroventuria</taxon>
    </lineage>
</organism>
<accession>A0ACB6RU77</accession>
<name>A0ACB6RU77_9PLEO</name>
<evidence type="ECO:0000313" key="1">
    <source>
        <dbReference type="EMBL" id="KAF2624955.1"/>
    </source>
</evidence>
<dbReference type="Proteomes" id="UP000799754">
    <property type="component" value="Unassembled WGS sequence"/>
</dbReference>
<gene>
    <name evidence="1" type="ORF">BU25DRAFT_129390</name>
</gene>
<keyword evidence="2" id="KW-1185">Reference proteome</keyword>
<sequence length="105" mass="11966">MYLDKRDNMGFQVAPALIIFLVILGAGALVVCGFAVMRFWGGDEAQDTSYMNRSVEQDRYMREVRERTWSKLPNYYVQRQQYDSSGRSNLPHEGKSANASNATYG</sequence>
<evidence type="ECO:0000313" key="2">
    <source>
        <dbReference type="Proteomes" id="UP000799754"/>
    </source>
</evidence>
<proteinExistence type="predicted"/>
<dbReference type="EMBL" id="MU006728">
    <property type="protein sequence ID" value="KAF2624955.1"/>
    <property type="molecule type" value="Genomic_DNA"/>
</dbReference>
<comment type="caution">
    <text evidence="1">The sequence shown here is derived from an EMBL/GenBank/DDBJ whole genome shotgun (WGS) entry which is preliminary data.</text>
</comment>